<dbReference type="GO" id="GO:0016020">
    <property type="term" value="C:membrane"/>
    <property type="evidence" value="ECO:0007669"/>
    <property type="project" value="TreeGrafter"/>
</dbReference>
<feature type="transmembrane region" description="Helical" evidence="1">
    <location>
        <begin position="346"/>
        <end position="365"/>
    </location>
</feature>
<dbReference type="InterPro" id="IPR002656">
    <property type="entry name" value="Acyl_transf_3_dom"/>
</dbReference>
<feature type="transmembrane region" description="Helical" evidence="1">
    <location>
        <begin position="28"/>
        <end position="47"/>
    </location>
</feature>
<sequence>MNSALRRKSGGGAEAVPNASAPGFPDRLPALTGIRFWLALGVVLFHYQLNMTPEGGTGLALIERARLAVDFFFILSGFILAHVYGRQIRNGTYNHKRFLIARLARIYPAHLAMMVLMAFIVLAAIALGQPFAADSYSLPGFASALALTHAWFPATVPNEWNGPSWSLSAEWAAYLAFPVFAFIGLRSGRRPWMVIGLSVGLFLVIDGLYRWIFKDQLTHAELVLGVLRIIPEFLFGIGLYQLGCRIRCGRRTATLAAIGSLFALICLMAISADERLIVAASGVVVLALALWDRAEDDSVFNHPLLLEAGEASYALYLVHLPLLIIWKNGMAMLGGIDSTYRMSASEAALLLVVTLASAFALHAFWERPARTLVRSLFLTPSPNSAKGQS</sequence>
<feature type="transmembrane region" description="Helical" evidence="1">
    <location>
        <begin position="276"/>
        <end position="292"/>
    </location>
</feature>
<protein>
    <submittedName>
        <fullName evidence="3">Peptidoglycan/LPS O-acetylase OafA/YrhL</fullName>
    </submittedName>
</protein>
<accession>A0A7W9C3R2</accession>
<keyword evidence="1" id="KW-0812">Transmembrane</keyword>
<dbReference type="PANTHER" id="PTHR23028:SF53">
    <property type="entry name" value="ACYL_TRANSF_3 DOMAIN-CONTAINING PROTEIN"/>
    <property type="match status" value="1"/>
</dbReference>
<evidence type="ECO:0000313" key="4">
    <source>
        <dbReference type="Proteomes" id="UP000527324"/>
    </source>
</evidence>
<feature type="transmembrane region" description="Helical" evidence="1">
    <location>
        <begin position="192"/>
        <end position="213"/>
    </location>
</feature>
<dbReference type="PANTHER" id="PTHR23028">
    <property type="entry name" value="ACETYLTRANSFERASE"/>
    <property type="match status" value="1"/>
</dbReference>
<dbReference type="GO" id="GO:0016747">
    <property type="term" value="F:acyltransferase activity, transferring groups other than amino-acyl groups"/>
    <property type="evidence" value="ECO:0007669"/>
    <property type="project" value="InterPro"/>
</dbReference>
<name>A0A7W9C3R2_9CAUL</name>
<feature type="transmembrane region" description="Helical" evidence="1">
    <location>
        <begin position="165"/>
        <end position="185"/>
    </location>
</feature>
<organism evidence="3 4">
    <name type="scientific">Brevundimonas aurantiaca</name>
    <dbReference type="NCBI Taxonomy" id="74316"/>
    <lineage>
        <taxon>Bacteria</taxon>
        <taxon>Pseudomonadati</taxon>
        <taxon>Pseudomonadota</taxon>
        <taxon>Alphaproteobacteria</taxon>
        <taxon>Caulobacterales</taxon>
        <taxon>Caulobacteraceae</taxon>
        <taxon>Brevundimonas</taxon>
    </lineage>
</organism>
<feature type="transmembrane region" description="Helical" evidence="1">
    <location>
        <begin position="106"/>
        <end position="127"/>
    </location>
</feature>
<evidence type="ECO:0000259" key="2">
    <source>
        <dbReference type="Pfam" id="PF01757"/>
    </source>
</evidence>
<dbReference type="AlphaFoldDB" id="A0A7W9C3R2"/>
<dbReference type="InterPro" id="IPR050879">
    <property type="entry name" value="Acyltransferase_3"/>
</dbReference>
<dbReference type="GO" id="GO:0000271">
    <property type="term" value="P:polysaccharide biosynthetic process"/>
    <property type="evidence" value="ECO:0007669"/>
    <property type="project" value="TreeGrafter"/>
</dbReference>
<reference evidence="3 4" key="1">
    <citation type="submission" date="2020-08" db="EMBL/GenBank/DDBJ databases">
        <title>Genomic Encyclopedia of Type Strains, Phase IV (KMG-IV): sequencing the most valuable type-strain genomes for metagenomic binning, comparative biology and taxonomic classification.</title>
        <authorList>
            <person name="Goeker M."/>
        </authorList>
    </citation>
    <scope>NUCLEOTIDE SEQUENCE [LARGE SCALE GENOMIC DNA]</scope>
    <source>
        <strain evidence="3 4">DSM 4731</strain>
    </source>
</reference>
<dbReference type="Pfam" id="PF01757">
    <property type="entry name" value="Acyl_transf_3"/>
    <property type="match status" value="1"/>
</dbReference>
<keyword evidence="1" id="KW-1133">Transmembrane helix</keyword>
<proteinExistence type="predicted"/>
<gene>
    <name evidence="3" type="ORF">GGQ93_000246</name>
</gene>
<evidence type="ECO:0000313" key="3">
    <source>
        <dbReference type="EMBL" id="MBB5738555.1"/>
    </source>
</evidence>
<feature type="transmembrane region" description="Helical" evidence="1">
    <location>
        <begin position="219"/>
        <end position="240"/>
    </location>
</feature>
<comment type="caution">
    <text evidence="3">The sequence shown here is derived from an EMBL/GenBank/DDBJ whole genome shotgun (WGS) entry which is preliminary data.</text>
</comment>
<dbReference type="RefSeq" id="WP_054766313.1">
    <property type="nucleotide sequence ID" value="NZ_CAJFZS010000001.1"/>
</dbReference>
<dbReference type="EMBL" id="JACHOQ010000001">
    <property type="protein sequence ID" value="MBB5738555.1"/>
    <property type="molecule type" value="Genomic_DNA"/>
</dbReference>
<dbReference type="Proteomes" id="UP000527324">
    <property type="component" value="Unassembled WGS sequence"/>
</dbReference>
<feature type="transmembrane region" description="Helical" evidence="1">
    <location>
        <begin position="67"/>
        <end position="85"/>
    </location>
</feature>
<keyword evidence="1" id="KW-0472">Membrane</keyword>
<evidence type="ECO:0000256" key="1">
    <source>
        <dbReference type="SAM" id="Phobius"/>
    </source>
</evidence>
<feature type="transmembrane region" description="Helical" evidence="1">
    <location>
        <begin position="304"/>
        <end position="326"/>
    </location>
</feature>
<feature type="domain" description="Acyltransferase 3" evidence="2">
    <location>
        <begin position="30"/>
        <end position="361"/>
    </location>
</feature>
<feature type="transmembrane region" description="Helical" evidence="1">
    <location>
        <begin position="252"/>
        <end position="270"/>
    </location>
</feature>
<keyword evidence="4" id="KW-1185">Reference proteome</keyword>